<dbReference type="InterPro" id="IPR023214">
    <property type="entry name" value="HAD_sf"/>
</dbReference>
<dbReference type="EMBL" id="AP024238">
    <property type="protein sequence ID" value="BCO28045.1"/>
    <property type="molecule type" value="Genomic_DNA"/>
</dbReference>
<dbReference type="Proteomes" id="UP000824366">
    <property type="component" value="Chromosome"/>
</dbReference>
<dbReference type="SFLD" id="SFLDS00003">
    <property type="entry name" value="Haloacid_Dehalogenase"/>
    <property type="match status" value="1"/>
</dbReference>
<dbReference type="Gene3D" id="1.20.120.710">
    <property type="entry name" value="Haloacid dehalogenase hydrolase-like domain"/>
    <property type="match status" value="1"/>
</dbReference>
<sequence length="254" mass="28924">MSLKGLIFDINGTLIDIHTNEWHDDVYRVISNVLSYQGVKLNPDVVKDLFFRTIKEQKQASGERQAEFDVVAIFHQIVAQHASDVTRALPQEKRAQLPRFLAEVHRAASRERLQLFPGVQDTLQQLHKRYALAIISDAQSAYAVPELNTVGLTAFFDPIIVSGDFGYRKPDVRLFQTALSRMGLAPSEVLFVGNDLYRDVHGPQKLGIKTVFFQSGDMPQDKSRTKPDYIIYSFPELLNAVRFFEDGDRRQADR</sequence>
<dbReference type="NCBIfam" id="TIGR01509">
    <property type="entry name" value="HAD-SF-IA-v3"/>
    <property type="match status" value="1"/>
</dbReference>
<dbReference type="InterPro" id="IPR036412">
    <property type="entry name" value="HAD-like_sf"/>
</dbReference>
<keyword evidence="4" id="KW-0460">Magnesium</keyword>
<protein>
    <submittedName>
        <fullName evidence="5">HAD-hydrolase YfnB</fullName>
    </submittedName>
</protein>
<name>A0ABN6D7M6_9BURK</name>
<keyword evidence="6" id="KW-1185">Reference proteome</keyword>
<reference evidence="5 6" key="1">
    <citation type="journal article" date="2021" name="Microbiol. Spectr.">
        <title>A Single Bacterium Capable of Oxidation and Reduction of Iron at Circumneutral pH.</title>
        <authorList>
            <person name="Kato S."/>
            <person name="Ohkuma M."/>
        </authorList>
    </citation>
    <scope>NUCLEOTIDE SEQUENCE [LARGE SCALE GENOMIC DNA]</scope>
    <source>
        <strain evidence="5 6">MIZ03</strain>
    </source>
</reference>
<evidence type="ECO:0000256" key="2">
    <source>
        <dbReference type="ARBA" id="ARBA00022723"/>
    </source>
</evidence>
<dbReference type="SUPFAM" id="SSF56784">
    <property type="entry name" value="HAD-like"/>
    <property type="match status" value="1"/>
</dbReference>
<dbReference type="RefSeq" id="WP_223904040.1">
    <property type="nucleotide sequence ID" value="NZ_AP024238.1"/>
</dbReference>
<organism evidence="5 6">
    <name type="scientific">Rhodoferax lithotrophicus</name>
    <dbReference type="NCBI Taxonomy" id="2798804"/>
    <lineage>
        <taxon>Bacteria</taxon>
        <taxon>Pseudomonadati</taxon>
        <taxon>Pseudomonadota</taxon>
        <taxon>Betaproteobacteria</taxon>
        <taxon>Burkholderiales</taxon>
        <taxon>Comamonadaceae</taxon>
        <taxon>Rhodoferax</taxon>
    </lineage>
</organism>
<dbReference type="Gene3D" id="3.40.50.1000">
    <property type="entry name" value="HAD superfamily/HAD-like"/>
    <property type="match status" value="1"/>
</dbReference>
<evidence type="ECO:0000313" key="5">
    <source>
        <dbReference type="EMBL" id="BCO28045.1"/>
    </source>
</evidence>
<evidence type="ECO:0000256" key="1">
    <source>
        <dbReference type="ARBA" id="ARBA00001946"/>
    </source>
</evidence>
<evidence type="ECO:0000256" key="3">
    <source>
        <dbReference type="ARBA" id="ARBA00022801"/>
    </source>
</evidence>
<keyword evidence="2" id="KW-0479">Metal-binding</keyword>
<dbReference type="NCBIfam" id="TIGR01549">
    <property type="entry name" value="HAD-SF-IA-v1"/>
    <property type="match status" value="1"/>
</dbReference>
<comment type="cofactor">
    <cofactor evidence="1">
        <name>Mg(2+)</name>
        <dbReference type="ChEBI" id="CHEBI:18420"/>
    </cofactor>
</comment>
<evidence type="ECO:0000313" key="6">
    <source>
        <dbReference type="Proteomes" id="UP000824366"/>
    </source>
</evidence>
<dbReference type="InterPro" id="IPR051400">
    <property type="entry name" value="HAD-like_hydrolase"/>
</dbReference>
<accession>A0ABN6D7M6</accession>
<dbReference type="SFLD" id="SFLDG01129">
    <property type="entry name" value="C1.5:_HAD__Beta-PGM__Phosphata"/>
    <property type="match status" value="1"/>
</dbReference>
<gene>
    <name evidence="5" type="ORF">MIZ03_2938</name>
</gene>
<dbReference type="PANTHER" id="PTHR46470">
    <property type="entry name" value="N-ACYLNEURAMINATE-9-PHOSPHATASE"/>
    <property type="match status" value="1"/>
</dbReference>
<proteinExistence type="predicted"/>
<dbReference type="InterPro" id="IPR041492">
    <property type="entry name" value="HAD_2"/>
</dbReference>
<evidence type="ECO:0000256" key="4">
    <source>
        <dbReference type="ARBA" id="ARBA00022842"/>
    </source>
</evidence>
<dbReference type="PANTHER" id="PTHR46470:SF2">
    <property type="entry name" value="GLYCERALDEHYDE 3-PHOSPHATE PHOSPHATASE"/>
    <property type="match status" value="1"/>
</dbReference>
<dbReference type="Pfam" id="PF13419">
    <property type="entry name" value="HAD_2"/>
    <property type="match status" value="1"/>
</dbReference>
<dbReference type="InterPro" id="IPR006439">
    <property type="entry name" value="HAD-SF_hydro_IA"/>
</dbReference>
<keyword evidence="3" id="KW-0378">Hydrolase</keyword>